<dbReference type="PANTHER" id="PTHR24221:SF654">
    <property type="entry name" value="ATP-BINDING CASSETTE SUB-FAMILY B MEMBER 6"/>
    <property type="match status" value="1"/>
</dbReference>
<dbReference type="GO" id="GO:0005524">
    <property type="term" value="F:ATP binding"/>
    <property type="evidence" value="ECO:0007669"/>
    <property type="project" value="UniProtKB-KW"/>
</dbReference>
<dbReference type="AlphaFoldDB" id="A0A6G4XU23"/>
<keyword evidence="9" id="KW-0067">ATP-binding</keyword>
<dbReference type="Gene3D" id="1.20.1560.10">
    <property type="entry name" value="ABC transporter type 1, transmembrane domain"/>
    <property type="match status" value="1"/>
</dbReference>
<feature type="domain" description="ABC transmembrane type-1" evidence="8">
    <location>
        <begin position="25"/>
        <end position="306"/>
    </location>
</feature>
<dbReference type="EMBL" id="JAAKZW010000281">
    <property type="protein sequence ID" value="NGO81086.1"/>
    <property type="molecule type" value="Genomic_DNA"/>
</dbReference>
<evidence type="ECO:0000256" key="3">
    <source>
        <dbReference type="ARBA" id="ARBA00022989"/>
    </source>
</evidence>
<dbReference type="RefSeq" id="WP_165336490.1">
    <property type="nucleotide sequence ID" value="NZ_JAAKZW010000281.1"/>
</dbReference>
<dbReference type="InterPro" id="IPR003439">
    <property type="entry name" value="ABC_transporter-like_ATP-bd"/>
</dbReference>
<dbReference type="InterPro" id="IPR027417">
    <property type="entry name" value="P-loop_NTPase"/>
</dbReference>
<evidence type="ECO:0000313" key="9">
    <source>
        <dbReference type="EMBL" id="NGO81086.1"/>
    </source>
</evidence>
<evidence type="ECO:0000256" key="4">
    <source>
        <dbReference type="ARBA" id="ARBA00023136"/>
    </source>
</evidence>
<dbReference type="PROSITE" id="PS50893">
    <property type="entry name" value="ABC_TRANSPORTER_2"/>
    <property type="match status" value="1"/>
</dbReference>
<feature type="transmembrane region" description="Helical" evidence="6">
    <location>
        <begin position="249"/>
        <end position="271"/>
    </location>
</feature>
<dbReference type="GO" id="GO:0140359">
    <property type="term" value="F:ABC-type transporter activity"/>
    <property type="evidence" value="ECO:0007669"/>
    <property type="project" value="InterPro"/>
</dbReference>
<evidence type="ECO:0000259" key="8">
    <source>
        <dbReference type="PROSITE" id="PS50929"/>
    </source>
</evidence>
<feature type="compositionally biased region" description="Low complexity" evidence="5">
    <location>
        <begin position="350"/>
        <end position="365"/>
    </location>
</feature>
<dbReference type="CDD" id="cd07346">
    <property type="entry name" value="ABC_6TM_exporters"/>
    <property type="match status" value="1"/>
</dbReference>
<dbReference type="PANTHER" id="PTHR24221">
    <property type="entry name" value="ATP-BINDING CASSETTE SUB-FAMILY B"/>
    <property type="match status" value="1"/>
</dbReference>
<dbReference type="InterPro" id="IPR036640">
    <property type="entry name" value="ABC1_TM_sf"/>
</dbReference>
<dbReference type="InterPro" id="IPR039421">
    <property type="entry name" value="Type_1_exporter"/>
</dbReference>
<feature type="domain" description="ABC transporter" evidence="7">
    <location>
        <begin position="361"/>
        <end position="590"/>
    </location>
</feature>
<reference evidence="9 10" key="1">
    <citation type="submission" date="2020-02" db="EMBL/GenBank/DDBJ databases">
        <title>Whole-genome analyses of novel actinobacteria.</title>
        <authorList>
            <person name="Sahin N."/>
            <person name="Tokatli A."/>
        </authorList>
    </citation>
    <scope>NUCLEOTIDE SEQUENCE [LARGE SCALE GENOMIC DNA]</scope>
    <source>
        <strain evidence="9 10">YC504</strain>
    </source>
</reference>
<proteinExistence type="predicted"/>
<evidence type="ECO:0000313" key="10">
    <source>
        <dbReference type="Proteomes" id="UP000481109"/>
    </source>
</evidence>
<dbReference type="PROSITE" id="PS50929">
    <property type="entry name" value="ABC_TM1F"/>
    <property type="match status" value="1"/>
</dbReference>
<accession>A0A6G4XU23</accession>
<evidence type="ECO:0000259" key="7">
    <source>
        <dbReference type="PROSITE" id="PS50893"/>
    </source>
</evidence>
<dbReference type="GO" id="GO:0005886">
    <property type="term" value="C:plasma membrane"/>
    <property type="evidence" value="ECO:0007669"/>
    <property type="project" value="UniProtKB-SubCell"/>
</dbReference>
<organism evidence="9 10">
    <name type="scientific">Streptomyces mesophilus</name>
    <dbReference type="NCBI Taxonomy" id="1775132"/>
    <lineage>
        <taxon>Bacteria</taxon>
        <taxon>Bacillati</taxon>
        <taxon>Actinomycetota</taxon>
        <taxon>Actinomycetes</taxon>
        <taxon>Kitasatosporales</taxon>
        <taxon>Streptomycetaceae</taxon>
        <taxon>Streptomyces</taxon>
    </lineage>
</organism>
<keyword evidence="10" id="KW-1185">Reference proteome</keyword>
<evidence type="ECO:0000256" key="1">
    <source>
        <dbReference type="ARBA" id="ARBA00004651"/>
    </source>
</evidence>
<feature type="transmembrane region" description="Helical" evidence="6">
    <location>
        <begin position="137"/>
        <end position="157"/>
    </location>
</feature>
<dbReference type="SUPFAM" id="SSF52540">
    <property type="entry name" value="P-loop containing nucleoside triphosphate hydrolases"/>
    <property type="match status" value="1"/>
</dbReference>
<name>A0A6G4XU23_9ACTN</name>
<dbReference type="SUPFAM" id="SSF90123">
    <property type="entry name" value="ABC transporter transmembrane region"/>
    <property type="match status" value="1"/>
</dbReference>
<dbReference type="PROSITE" id="PS00211">
    <property type="entry name" value="ABC_TRANSPORTER_1"/>
    <property type="match status" value="1"/>
</dbReference>
<feature type="transmembrane region" description="Helical" evidence="6">
    <location>
        <begin position="61"/>
        <end position="81"/>
    </location>
</feature>
<comment type="caution">
    <text evidence="9">The sequence shown here is derived from an EMBL/GenBank/DDBJ whole genome shotgun (WGS) entry which is preliminary data.</text>
</comment>
<dbReference type="InterPro" id="IPR017871">
    <property type="entry name" value="ABC_transporter-like_CS"/>
</dbReference>
<dbReference type="Pfam" id="PF00005">
    <property type="entry name" value="ABC_tran"/>
    <property type="match status" value="1"/>
</dbReference>
<keyword evidence="9" id="KW-0547">Nucleotide-binding</keyword>
<evidence type="ECO:0000256" key="6">
    <source>
        <dbReference type="SAM" id="Phobius"/>
    </source>
</evidence>
<feature type="transmembrane region" description="Helical" evidence="6">
    <location>
        <begin position="24"/>
        <end position="49"/>
    </location>
</feature>
<keyword evidence="4 6" id="KW-0472">Membrane</keyword>
<feature type="region of interest" description="Disordered" evidence="5">
    <location>
        <begin position="328"/>
        <end position="365"/>
    </location>
</feature>
<dbReference type="Gene3D" id="3.40.50.300">
    <property type="entry name" value="P-loop containing nucleotide triphosphate hydrolases"/>
    <property type="match status" value="1"/>
</dbReference>
<dbReference type="Pfam" id="PF00664">
    <property type="entry name" value="ABC_membrane"/>
    <property type="match status" value="1"/>
</dbReference>
<evidence type="ECO:0000256" key="2">
    <source>
        <dbReference type="ARBA" id="ARBA00022692"/>
    </source>
</evidence>
<feature type="transmembrane region" description="Helical" evidence="6">
    <location>
        <begin position="163"/>
        <end position="182"/>
    </location>
</feature>
<keyword evidence="3 6" id="KW-1133">Transmembrane helix</keyword>
<dbReference type="GO" id="GO:0016887">
    <property type="term" value="F:ATP hydrolysis activity"/>
    <property type="evidence" value="ECO:0007669"/>
    <property type="project" value="InterPro"/>
</dbReference>
<sequence>MRDAARHDGREVLRTVIKGERRRVLAACALNASHQIGEALIPVLIGFIVDRAIVHPDLASFARWALILAVVYVFLSGGFQLGAREAEYAKEHAGHTLRMRLIRRVLDPYGGAERGRPPGALVSVTTEDARRAGGVTFALPIGFGAVIGLAAGAVLLLRASVPLGLLILLGTPVLMGLGQLLARPLEQRSHAEQERAAHASGVAADLVAGVRVLQGLGAQRAASDRYRRTSRAALDATVRAARAEAVQTGMMQTLTGVFIALVALVGGHLVLTDAIGLGELVAAVGLALFLPGPLHTVAWVAADVARSRASAERVGEVLSAPGGIANSEAAARNEHSEGAPDNADSEAAARKVPAPAAPADGAPPALHLSALTHEGLQNLEFAVAPGEFLGVVVTDPAHADTLVRCLARRTDPDAGRLALDGVPFTDLSPRALRARILVAEHAADLFTGSIEENITAAGAAAHEAATTAAAADEVAASVPGGMAAPVGERGRSLSGGQRQRVALARALAADREVLVVHDPTTAIDAATEARIASGIREVRRGRTTVLVTSSPALLAVADRVVLIDGGRLADEARHEELVQRSALYRTAVLG</sequence>
<protein>
    <submittedName>
        <fullName evidence="9">ABC transporter ATP-binding protein</fullName>
    </submittedName>
</protein>
<gene>
    <name evidence="9" type="ORF">G6045_36305</name>
</gene>
<dbReference type="Proteomes" id="UP000481109">
    <property type="component" value="Unassembled WGS sequence"/>
</dbReference>
<keyword evidence="2 6" id="KW-0812">Transmembrane</keyword>
<feature type="transmembrane region" description="Helical" evidence="6">
    <location>
        <begin position="277"/>
        <end position="302"/>
    </location>
</feature>
<evidence type="ECO:0000256" key="5">
    <source>
        <dbReference type="SAM" id="MobiDB-lite"/>
    </source>
</evidence>
<dbReference type="InterPro" id="IPR011527">
    <property type="entry name" value="ABC1_TM_dom"/>
</dbReference>
<comment type="subcellular location">
    <subcellularLocation>
        <location evidence="1">Cell membrane</location>
        <topology evidence="1">Multi-pass membrane protein</topology>
    </subcellularLocation>
</comment>